<dbReference type="GeneID" id="39851464"/>
<reference evidence="2 3" key="1">
    <citation type="journal article" date="2019" name="Nat. Commun.">
        <title>A new type of DNA phosphorothioation-based antiviral system in archaea.</title>
        <authorList>
            <person name="Xiong L."/>
            <person name="Liu S."/>
            <person name="Chen S."/>
            <person name="Xiao Y."/>
            <person name="Zhu B."/>
            <person name="Gao Y."/>
            <person name="Zhang Y."/>
            <person name="Chen B."/>
            <person name="Luo J."/>
            <person name="Deng Z."/>
            <person name="Chen X."/>
            <person name="Wang L."/>
            <person name="Chen S."/>
        </authorList>
    </citation>
    <scope>NUCLEOTIDE SEQUENCE [LARGE SCALE GENOMIC DNA]</scope>
    <source>
        <strain evidence="2 3">JCM 10635</strain>
    </source>
</reference>
<feature type="region of interest" description="Disordered" evidence="1">
    <location>
        <begin position="141"/>
        <end position="172"/>
    </location>
</feature>
<dbReference type="AlphaFoldDB" id="A0A4D6HQK0"/>
<evidence type="ECO:0000256" key="1">
    <source>
        <dbReference type="SAM" id="MobiDB-lite"/>
    </source>
</evidence>
<evidence type="ECO:0000313" key="2">
    <source>
        <dbReference type="EMBL" id="QCC55891.1"/>
    </source>
</evidence>
<gene>
    <name evidence="2" type="ORF">DV706_09385</name>
</gene>
<accession>A0A4D6HQK0</accession>
<name>A0A4D6HQK0_9EURY</name>
<sequence length="337" mass="35093">MSPRSRRHTAAGAALSRRAVLAAGVALVSATAGCTRFFDDEDTDTTDDLVAHAPADSTVLTHLDTSAIAAADDAQQVLDDLATVDPDHVDGVTASIEAQTGLGPLAAAEVLVFAVADAESDTTAILESDWTEAHVVESLEETTGHEYERVTDEDEPARYEPAQTPAEDSSEAALEPSALGVCGDGRFIVGDVDAVRASLAIHSDDAAAVSGPIRDAYDDARGAQIAVASESSGSPIPAEYASLVGLNTDIFDEVEAVGRSYTAVEAGVALEVRFHVGDERDATELETVLNGALPVLGELDAELEAAREDVMISRDETVVEVVYEGDANAVFALLDEV</sequence>
<organism evidence="2 3">
    <name type="scientific">Natronorubrum bangense</name>
    <dbReference type="NCBI Taxonomy" id="61858"/>
    <lineage>
        <taxon>Archaea</taxon>
        <taxon>Methanobacteriati</taxon>
        <taxon>Methanobacteriota</taxon>
        <taxon>Stenosarchaea group</taxon>
        <taxon>Halobacteria</taxon>
        <taxon>Halobacteriales</taxon>
        <taxon>Natrialbaceae</taxon>
        <taxon>Natronorubrum</taxon>
    </lineage>
</organism>
<evidence type="ECO:0000313" key="3">
    <source>
        <dbReference type="Proteomes" id="UP000296822"/>
    </source>
</evidence>
<dbReference type="KEGG" id="nbg:DV706_09385"/>
<dbReference type="Proteomes" id="UP000296822">
    <property type="component" value="Chromosome"/>
</dbReference>
<dbReference type="RefSeq" id="WP_083901998.1">
    <property type="nucleotide sequence ID" value="NZ_CP031305.1"/>
</dbReference>
<feature type="compositionally biased region" description="Basic and acidic residues" evidence="1">
    <location>
        <begin position="141"/>
        <end position="150"/>
    </location>
</feature>
<proteinExistence type="predicted"/>
<dbReference type="PROSITE" id="PS51257">
    <property type="entry name" value="PROKAR_LIPOPROTEIN"/>
    <property type="match status" value="1"/>
</dbReference>
<protein>
    <recommendedName>
        <fullName evidence="4">DUF3352 domain-containing protein</fullName>
    </recommendedName>
</protein>
<evidence type="ECO:0008006" key="4">
    <source>
        <dbReference type="Google" id="ProtNLM"/>
    </source>
</evidence>
<dbReference type="EMBL" id="CP031305">
    <property type="protein sequence ID" value="QCC55891.1"/>
    <property type="molecule type" value="Genomic_DNA"/>
</dbReference>